<dbReference type="AlphaFoldDB" id="A0A1G1KTY9"/>
<comment type="caution">
    <text evidence="2">The sequence shown here is derived from an EMBL/GenBank/DDBJ whole genome shotgun (WGS) entry which is preliminary data.</text>
</comment>
<dbReference type="CDD" id="cd24076">
    <property type="entry name" value="ASKHA_ATPase_ROK_BsXylR-like"/>
    <property type="match status" value="1"/>
</dbReference>
<name>A0A1G1KTY9_9BACT</name>
<evidence type="ECO:0000313" key="2">
    <source>
        <dbReference type="EMBL" id="OGW96380.1"/>
    </source>
</evidence>
<dbReference type="PANTHER" id="PTHR18964:SF149">
    <property type="entry name" value="BIFUNCTIONAL UDP-N-ACETYLGLUCOSAMINE 2-EPIMERASE_N-ACETYLMANNOSAMINE KINASE"/>
    <property type="match status" value="1"/>
</dbReference>
<evidence type="ECO:0008006" key="4">
    <source>
        <dbReference type="Google" id="ProtNLM"/>
    </source>
</evidence>
<sequence length="345" mass="37440">MIFEFEISDFGIREFGFFGILRIKKHRTNMMAHIKKKYLIGIDIGGTKTSVTLGTTKGKILDHNRFSSRSGQKPVQSISEICDAIHSLVSKYHLSKNKILGVGVAVPGHIDVQNGIVLKSPNLPGWRGLALKSILRKKLKLPVFVDNDANVTALGESYFGEGRKFSDFLYVTVSTGIGSGIFANGRLVRGTSGVAGELGHMTVVPNGIKCNCGKRGCLEAYASGTAIENYVKKNLNHKTSVNGSAIAQAAKKGDRLSIRARLIAADYLGIGLANVINLLNPEAIILGGGVMSEVHYFWDPMIAAIKRETWPAVYKTCKIIRSKLKDKVADFGVLALVLESRKIAP</sequence>
<dbReference type="InterPro" id="IPR000600">
    <property type="entry name" value="ROK"/>
</dbReference>
<evidence type="ECO:0000313" key="3">
    <source>
        <dbReference type="Proteomes" id="UP000178187"/>
    </source>
</evidence>
<protein>
    <recommendedName>
        <fullName evidence="4">ROK family protein</fullName>
    </recommendedName>
</protein>
<reference evidence="2 3" key="1">
    <citation type="journal article" date="2016" name="Nat. Commun.">
        <title>Thousands of microbial genomes shed light on interconnected biogeochemical processes in an aquifer system.</title>
        <authorList>
            <person name="Anantharaman K."/>
            <person name="Brown C.T."/>
            <person name="Hug L.A."/>
            <person name="Sharon I."/>
            <person name="Castelle C.J."/>
            <person name="Probst A.J."/>
            <person name="Thomas B.C."/>
            <person name="Singh A."/>
            <person name="Wilkins M.J."/>
            <person name="Karaoz U."/>
            <person name="Brodie E.L."/>
            <person name="Williams K.H."/>
            <person name="Hubbard S.S."/>
            <person name="Banfield J.F."/>
        </authorList>
    </citation>
    <scope>NUCLEOTIDE SEQUENCE [LARGE SCALE GENOMIC DNA]</scope>
</reference>
<dbReference type="Pfam" id="PF00480">
    <property type="entry name" value="ROK"/>
    <property type="match status" value="1"/>
</dbReference>
<comment type="similarity">
    <text evidence="1">Belongs to the ROK (NagC/XylR) family.</text>
</comment>
<proteinExistence type="inferred from homology"/>
<dbReference type="InterPro" id="IPR043129">
    <property type="entry name" value="ATPase_NBD"/>
</dbReference>
<dbReference type="SUPFAM" id="SSF53067">
    <property type="entry name" value="Actin-like ATPase domain"/>
    <property type="match status" value="1"/>
</dbReference>
<dbReference type="Proteomes" id="UP000178187">
    <property type="component" value="Unassembled WGS sequence"/>
</dbReference>
<evidence type="ECO:0000256" key="1">
    <source>
        <dbReference type="ARBA" id="ARBA00006479"/>
    </source>
</evidence>
<organism evidence="2 3">
    <name type="scientific">Candidatus Danuiimicrobium aquiferis</name>
    <dbReference type="NCBI Taxonomy" id="1801832"/>
    <lineage>
        <taxon>Bacteria</taxon>
        <taxon>Pseudomonadati</taxon>
        <taxon>Candidatus Omnitrophota</taxon>
        <taxon>Candidatus Danuiimicrobium</taxon>
    </lineage>
</organism>
<dbReference type="PANTHER" id="PTHR18964">
    <property type="entry name" value="ROK (REPRESSOR, ORF, KINASE) FAMILY"/>
    <property type="match status" value="1"/>
</dbReference>
<dbReference type="PROSITE" id="PS01125">
    <property type="entry name" value="ROK"/>
    <property type="match status" value="1"/>
</dbReference>
<accession>A0A1G1KTY9</accession>
<dbReference type="Gene3D" id="3.30.420.40">
    <property type="match status" value="2"/>
</dbReference>
<dbReference type="EMBL" id="MHFR01000051">
    <property type="protein sequence ID" value="OGW96380.1"/>
    <property type="molecule type" value="Genomic_DNA"/>
</dbReference>
<dbReference type="InterPro" id="IPR049874">
    <property type="entry name" value="ROK_cs"/>
</dbReference>
<gene>
    <name evidence="2" type="ORF">A3G33_03500</name>
</gene>